<comment type="caution">
    <text evidence="1">The sequence shown here is derived from an EMBL/GenBank/DDBJ whole genome shotgun (WGS) entry which is preliminary data.</text>
</comment>
<proteinExistence type="predicted"/>
<accession>A0A151PHP9</accession>
<protein>
    <submittedName>
        <fullName evidence="1">Uncharacterized protein</fullName>
    </submittedName>
</protein>
<reference evidence="1 2" key="1">
    <citation type="journal article" date="2012" name="Genome Biol.">
        <title>Sequencing three crocodilian genomes to illuminate the evolution of archosaurs and amniotes.</title>
        <authorList>
            <person name="St John J.A."/>
            <person name="Braun E.L."/>
            <person name="Isberg S.R."/>
            <person name="Miles L.G."/>
            <person name="Chong A.Y."/>
            <person name="Gongora J."/>
            <person name="Dalzell P."/>
            <person name="Moran C."/>
            <person name="Bed'hom B."/>
            <person name="Abzhanov A."/>
            <person name="Burgess S.C."/>
            <person name="Cooksey A.M."/>
            <person name="Castoe T.A."/>
            <person name="Crawford N.G."/>
            <person name="Densmore L.D."/>
            <person name="Drew J.C."/>
            <person name="Edwards S.V."/>
            <person name="Faircloth B.C."/>
            <person name="Fujita M.K."/>
            <person name="Greenwold M.J."/>
            <person name="Hoffmann F.G."/>
            <person name="Howard J.M."/>
            <person name="Iguchi T."/>
            <person name="Janes D.E."/>
            <person name="Khan S.Y."/>
            <person name="Kohno S."/>
            <person name="de Koning A.J."/>
            <person name="Lance S.L."/>
            <person name="McCarthy F.M."/>
            <person name="McCormack J.E."/>
            <person name="Merchant M.E."/>
            <person name="Peterson D.G."/>
            <person name="Pollock D.D."/>
            <person name="Pourmand N."/>
            <person name="Raney B.J."/>
            <person name="Roessler K.A."/>
            <person name="Sanford J.R."/>
            <person name="Sawyer R.H."/>
            <person name="Schmidt C.J."/>
            <person name="Triplett E.W."/>
            <person name="Tuberville T.D."/>
            <person name="Venegas-Anaya M."/>
            <person name="Howard J.T."/>
            <person name="Jarvis E.D."/>
            <person name="Guillette L.J.Jr."/>
            <person name="Glenn T.C."/>
            <person name="Green R.E."/>
            <person name="Ray D.A."/>
        </authorList>
    </citation>
    <scope>NUCLEOTIDE SEQUENCE [LARGE SCALE GENOMIC DNA]</scope>
    <source>
        <strain evidence="1">KSC_2009_1</strain>
    </source>
</reference>
<gene>
    <name evidence="1" type="ORF">Y1Q_0003984</name>
</gene>
<dbReference type="AlphaFoldDB" id="A0A151PHP9"/>
<name>A0A151PHP9_ALLMI</name>
<dbReference type="EMBL" id="AKHW03000179">
    <property type="protein sequence ID" value="KYO48560.1"/>
    <property type="molecule type" value="Genomic_DNA"/>
</dbReference>
<organism evidence="1 2">
    <name type="scientific">Alligator mississippiensis</name>
    <name type="common">American alligator</name>
    <dbReference type="NCBI Taxonomy" id="8496"/>
    <lineage>
        <taxon>Eukaryota</taxon>
        <taxon>Metazoa</taxon>
        <taxon>Chordata</taxon>
        <taxon>Craniata</taxon>
        <taxon>Vertebrata</taxon>
        <taxon>Euteleostomi</taxon>
        <taxon>Archelosauria</taxon>
        <taxon>Archosauria</taxon>
        <taxon>Crocodylia</taxon>
        <taxon>Alligatoridae</taxon>
        <taxon>Alligatorinae</taxon>
        <taxon>Alligator</taxon>
    </lineage>
</organism>
<sequence length="83" mass="9103">MQRQQQQLWANLKVCDYGQTSTVQSWGKLLFLLTTLLGARSLEEFRCPAGAWGRQSLHLSAKPLDSPFAATQSTSSIMCLGSG</sequence>
<evidence type="ECO:0000313" key="2">
    <source>
        <dbReference type="Proteomes" id="UP000050525"/>
    </source>
</evidence>
<dbReference type="Proteomes" id="UP000050525">
    <property type="component" value="Unassembled WGS sequence"/>
</dbReference>
<keyword evidence="2" id="KW-1185">Reference proteome</keyword>
<evidence type="ECO:0000313" key="1">
    <source>
        <dbReference type="EMBL" id="KYO48560.1"/>
    </source>
</evidence>